<dbReference type="EMBL" id="CABFNO020001468">
    <property type="protein sequence ID" value="CAG9990026.1"/>
    <property type="molecule type" value="Genomic_DNA"/>
</dbReference>
<dbReference type="InterPro" id="IPR029058">
    <property type="entry name" value="AB_hydrolase_fold"/>
</dbReference>
<reference evidence="2" key="1">
    <citation type="submission" date="2019-06" db="EMBL/GenBank/DDBJ databases">
        <authorList>
            <person name="Broberg M."/>
        </authorList>
    </citation>
    <scope>NUCLEOTIDE SEQUENCE [LARGE SCALE GENOMIC DNA]</scope>
</reference>
<evidence type="ECO:0000313" key="2">
    <source>
        <dbReference type="Proteomes" id="UP000754883"/>
    </source>
</evidence>
<dbReference type="AlphaFoldDB" id="A0A9N9UFX3"/>
<accession>A0A9N9UFX3</accession>
<dbReference type="SUPFAM" id="SSF53474">
    <property type="entry name" value="alpha/beta-Hydrolases"/>
    <property type="match status" value="1"/>
</dbReference>
<comment type="caution">
    <text evidence="1">The sequence shown here is derived from an EMBL/GenBank/DDBJ whole genome shotgun (WGS) entry which is preliminary data.</text>
</comment>
<organism evidence="1 2">
    <name type="scientific">Clonostachys byssicola</name>
    <dbReference type="NCBI Taxonomy" id="160290"/>
    <lineage>
        <taxon>Eukaryota</taxon>
        <taxon>Fungi</taxon>
        <taxon>Dikarya</taxon>
        <taxon>Ascomycota</taxon>
        <taxon>Pezizomycotina</taxon>
        <taxon>Sordariomycetes</taxon>
        <taxon>Hypocreomycetidae</taxon>
        <taxon>Hypocreales</taxon>
        <taxon>Bionectriaceae</taxon>
        <taxon>Clonostachys</taxon>
    </lineage>
</organism>
<sequence length="166" mass="18948">MLKLLRDGTVAKLFKDRGMKITIGETESETYGLITSDVQVRAPIRAFVKTLADAGVSLDRIFRYRSQFRAKCISKLYSPELGVTHSVDMCVWWYLTRFGFDQDEAAATRDWLSRSLIPLVNGTPLRSDCSTIKQYMEFTPNAEIRAVDDVYWDQMITLSEICAETV</sequence>
<name>A0A9N9UFX3_9HYPO</name>
<proteinExistence type="predicted"/>
<dbReference type="OrthoDB" id="6846267at2759"/>
<reference evidence="1 2" key="2">
    <citation type="submission" date="2021-10" db="EMBL/GenBank/DDBJ databases">
        <authorList>
            <person name="Piombo E."/>
        </authorList>
    </citation>
    <scope>NUCLEOTIDE SEQUENCE [LARGE SCALE GENOMIC DNA]</scope>
</reference>
<keyword evidence="2" id="KW-1185">Reference proteome</keyword>
<dbReference type="Proteomes" id="UP000754883">
    <property type="component" value="Unassembled WGS sequence"/>
</dbReference>
<gene>
    <name evidence="1" type="ORF">CBYS24578_00017554</name>
</gene>
<protein>
    <submittedName>
        <fullName evidence="1">Uncharacterized protein</fullName>
    </submittedName>
</protein>
<evidence type="ECO:0000313" key="1">
    <source>
        <dbReference type="EMBL" id="CAG9990026.1"/>
    </source>
</evidence>